<dbReference type="SUPFAM" id="SSF46689">
    <property type="entry name" value="Homeodomain-like"/>
    <property type="match status" value="1"/>
</dbReference>
<evidence type="ECO:0000256" key="3">
    <source>
        <dbReference type="ARBA" id="ARBA00023163"/>
    </source>
</evidence>
<proteinExistence type="predicted"/>
<reference evidence="5" key="1">
    <citation type="submission" date="2019-06" db="EMBL/GenBank/DDBJ databases">
        <title>Alistipes onderdonkii subsp. vulgaris subsp. nov., Alistipes dispar sp. nov. and Alistipes communis sp. nov., isolated from human faeces, and creation of Alistipes onderdonkii subsp. onderdonkii subsp. nov.</title>
        <authorList>
            <person name="Sakamoto M."/>
            <person name="Ikeyama N."/>
            <person name="Ogata Y."/>
            <person name="Suda W."/>
            <person name="Iino T."/>
            <person name="Hattori M."/>
            <person name="Ohkuma M."/>
        </authorList>
    </citation>
    <scope>NUCLEOTIDE SEQUENCE [LARGE SCALE GENOMIC DNA]</scope>
    <source>
        <strain evidence="5">5CBH24</strain>
    </source>
</reference>
<evidence type="ECO:0000313" key="4">
    <source>
        <dbReference type="EMBL" id="BBL03583.1"/>
    </source>
</evidence>
<dbReference type="PROSITE" id="PS01124">
    <property type="entry name" value="HTH_ARAC_FAMILY_2"/>
    <property type="match status" value="1"/>
</dbReference>
<dbReference type="SMART" id="SM00342">
    <property type="entry name" value="HTH_ARAC"/>
    <property type="match status" value="1"/>
</dbReference>
<dbReference type="Gene3D" id="1.10.10.60">
    <property type="entry name" value="Homeodomain-like"/>
    <property type="match status" value="1"/>
</dbReference>
<dbReference type="InterPro" id="IPR009057">
    <property type="entry name" value="Homeodomain-like_sf"/>
</dbReference>
<evidence type="ECO:0000313" key="5">
    <source>
        <dbReference type="Proteomes" id="UP000318946"/>
    </source>
</evidence>
<keyword evidence="2" id="KW-0238">DNA-binding</keyword>
<dbReference type="InterPro" id="IPR020449">
    <property type="entry name" value="Tscrpt_reg_AraC-type_HTH"/>
</dbReference>
<keyword evidence="1" id="KW-0805">Transcription regulation</keyword>
<gene>
    <name evidence="4" type="ORF">A5CBH24_08960</name>
</gene>
<dbReference type="PRINTS" id="PR00032">
    <property type="entry name" value="HTHARAC"/>
</dbReference>
<keyword evidence="3" id="KW-0804">Transcription</keyword>
<dbReference type="GO" id="GO:0003700">
    <property type="term" value="F:DNA-binding transcription factor activity"/>
    <property type="evidence" value="ECO:0007669"/>
    <property type="project" value="InterPro"/>
</dbReference>
<dbReference type="GO" id="GO:0043565">
    <property type="term" value="F:sequence-specific DNA binding"/>
    <property type="evidence" value="ECO:0007669"/>
    <property type="project" value="InterPro"/>
</dbReference>
<name>A0A4Y1WR86_9BACT</name>
<dbReference type="KEGG" id="acou:A5CBH24_08960"/>
<accession>A0A4Y1XT77</accession>
<dbReference type="PANTHER" id="PTHR43280:SF32">
    <property type="entry name" value="TRANSCRIPTIONAL REGULATORY PROTEIN"/>
    <property type="match status" value="1"/>
</dbReference>
<protein>
    <submittedName>
        <fullName evidence="4">AraC family transcriptional regulator</fullName>
    </submittedName>
</protein>
<dbReference type="AlphaFoldDB" id="A0A4Y1WR86"/>
<organism evidence="4 5">
    <name type="scientific">Alistipes communis</name>
    <dbReference type="NCBI Taxonomy" id="2585118"/>
    <lineage>
        <taxon>Bacteria</taxon>
        <taxon>Pseudomonadati</taxon>
        <taxon>Bacteroidota</taxon>
        <taxon>Bacteroidia</taxon>
        <taxon>Bacteroidales</taxon>
        <taxon>Rikenellaceae</taxon>
        <taxon>Alistipes</taxon>
    </lineage>
</organism>
<dbReference type="PANTHER" id="PTHR43280">
    <property type="entry name" value="ARAC-FAMILY TRANSCRIPTIONAL REGULATOR"/>
    <property type="match status" value="1"/>
</dbReference>
<dbReference type="EMBL" id="AP019735">
    <property type="protein sequence ID" value="BBL03583.1"/>
    <property type="molecule type" value="Genomic_DNA"/>
</dbReference>
<accession>A0A4Y1WR86</accession>
<dbReference type="Proteomes" id="UP000318946">
    <property type="component" value="Chromosome"/>
</dbReference>
<evidence type="ECO:0000256" key="1">
    <source>
        <dbReference type="ARBA" id="ARBA00023015"/>
    </source>
</evidence>
<evidence type="ECO:0000256" key="2">
    <source>
        <dbReference type="ARBA" id="ARBA00023125"/>
    </source>
</evidence>
<keyword evidence="5" id="KW-1185">Reference proteome</keyword>
<dbReference type="Pfam" id="PF12833">
    <property type="entry name" value="HTH_18"/>
    <property type="match status" value="1"/>
</dbReference>
<dbReference type="InterPro" id="IPR018060">
    <property type="entry name" value="HTH_AraC"/>
</dbReference>
<sequence length="300" mass="34836">MMNDIVRVDHVFDYNDSLGCETLHPLVSVIDFSEVRPIRSSLRSFGVYAIFLKDVKCGDMIYGRQTYDYQEGTLVCLAPGQVFGAKDDGQLRQPKGWALLFHPDLLRGTQLGRNIRNYTFFSYEVREALHLSEQERRTILDCLHNIRHELQHAIDRHSRTLVVNNIEMFLNYCVRFYDRQFITRSDVAGKDILARFERTLDDYFLSDKPQTEGLPTVQYCAQELHLSANYFGDLVKRLTGKTAQEHIRLRLIDAAKERIADPARSIAEVAYELGFKYPAHFTRLFKNVVGCTPNRYRNIN</sequence>